<dbReference type="EMBL" id="GL876966">
    <property type="protein sequence ID" value="KLU82759.1"/>
    <property type="molecule type" value="Genomic_DNA"/>
</dbReference>
<proteinExistence type="predicted"/>
<keyword evidence="1" id="KW-1133">Transmembrane helix</keyword>
<reference evidence="4" key="2">
    <citation type="submission" date="2010-05" db="EMBL/GenBank/DDBJ databases">
        <title>The genome sequence of Magnaporthe poae strain ATCC 64411.</title>
        <authorList>
            <person name="Ma L.-J."/>
            <person name="Dead R."/>
            <person name="Young S."/>
            <person name="Zeng Q."/>
            <person name="Koehrsen M."/>
            <person name="Alvarado L."/>
            <person name="Berlin A."/>
            <person name="Chapman S.B."/>
            <person name="Chen Z."/>
            <person name="Freedman E."/>
            <person name="Gellesch M."/>
            <person name="Goldberg J."/>
            <person name="Griggs A."/>
            <person name="Gujja S."/>
            <person name="Heilman E.R."/>
            <person name="Heiman D."/>
            <person name="Hepburn T."/>
            <person name="Howarth C."/>
            <person name="Jen D."/>
            <person name="Larson L."/>
            <person name="Mehta T."/>
            <person name="Neiman D."/>
            <person name="Pearson M."/>
            <person name="Roberts A."/>
            <person name="Saif S."/>
            <person name="Shea T."/>
            <person name="Shenoy N."/>
            <person name="Sisk P."/>
            <person name="Stolte C."/>
            <person name="Sykes S."/>
            <person name="Walk T."/>
            <person name="White J."/>
            <person name="Yandava C."/>
            <person name="Haas B."/>
            <person name="Nusbaum C."/>
            <person name="Birren B."/>
        </authorList>
    </citation>
    <scope>NUCLEOTIDE SEQUENCE [LARGE SCALE GENOMIC DNA]</scope>
    <source>
        <strain evidence="4">ATCC 64411 / 73-15</strain>
    </source>
</reference>
<dbReference type="GO" id="GO:0005576">
    <property type="term" value="C:extracellular region"/>
    <property type="evidence" value="ECO:0007669"/>
    <property type="project" value="TreeGrafter"/>
</dbReference>
<dbReference type="PANTHER" id="PTHR38123">
    <property type="entry name" value="CELL WALL SERINE-THREONINE-RICH GALACTOMANNOPROTEIN MP1 (AFU_ORTHOLOGUE AFUA_4G03240)"/>
    <property type="match status" value="1"/>
</dbReference>
<dbReference type="EnsemblFungi" id="MAPG_01828T0">
    <property type="protein sequence ID" value="MAPG_01828T0"/>
    <property type="gene ID" value="MAPG_01828"/>
</dbReference>
<reference evidence="3" key="4">
    <citation type="journal article" date="2015" name="G3 (Bethesda)">
        <title>Genome sequences of three phytopathogenic species of the Magnaporthaceae family of fungi.</title>
        <authorList>
            <person name="Okagaki L.H."/>
            <person name="Nunes C.C."/>
            <person name="Sailsbery J."/>
            <person name="Clay B."/>
            <person name="Brown D."/>
            <person name="John T."/>
            <person name="Oh Y."/>
            <person name="Young N."/>
            <person name="Fitzgerald M."/>
            <person name="Haas B.J."/>
            <person name="Zeng Q."/>
            <person name="Young S."/>
            <person name="Adiconis X."/>
            <person name="Fan L."/>
            <person name="Levin J.Z."/>
            <person name="Mitchell T.K."/>
            <person name="Okubara P.A."/>
            <person name="Farman M.L."/>
            <person name="Kohn L.M."/>
            <person name="Birren B."/>
            <person name="Ma L.-J."/>
            <person name="Dean R.A."/>
        </authorList>
    </citation>
    <scope>NUCLEOTIDE SEQUENCE</scope>
    <source>
        <strain evidence="3">ATCC 64411 / 73-15</strain>
    </source>
</reference>
<name>A0A0C4DPQ7_MAGP6</name>
<evidence type="ECO:0000256" key="1">
    <source>
        <dbReference type="SAM" id="Phobius"/>
    </source>
</evidence>
<organism evidence="3 4">
    <name type="scientific">Magnaporthiopsis poae (strain ATCC 64411 / 73-15)</name>
    <name type="common">Kentucky bluegrass fungus</name>
    <name type="synonym">Magnaporthe poae</name>
    <dbReference type="NCBI Taxonomy" id="644358"/>
    <lineage>
        <taxon>Eukaryota</taxon>
        <taxon>Fungi</taxon>
        <taxon>Dikarya</taxon>
        <taxon>Ascomycota</taxon>
        <taxon>Pezizomycotina</taxon>
        <taxon>Sordariomycetes</taxon>
        <taxon>Sordariomycetidae</taxon>
        <taxon>Magnaporthales</taxon>
        <taxon>Magnaporthaceae</taxon>
        <taxon>Magnaporthiopsis</taxon>
    </lineage>
</organism>
<dbReference type="AlphaFoldDB" id="A0A0C4DPQ7"/>
<dbReference type="InterPro" id="IPR021054">
    <property type="entry name" value="Cell_wall_mannoprotein_1"/>
</dbReference>
<gene>
    <name evidence="2" type="ORF">MAPG_01828</name>
</gene>
<protein>
    <recommendedName>
        <fullName evidence="5">Cell wall protein</fullName>
    </recommendedName>
</protein>
<evidence type="ECO:0000313" key="2">
    <source>
        <dbReference type="EMBL" id="KLU82759.1"/>
    </source>
</evidence>
<dbReference type="VEuPathDB" id="FungiDB:MAPG_01828"/>
<dbReference type="EMBL" id="ADBL01000450">
    <property type="status" value="NOT_ANNOTATED_CDS"/>
    <property type="molecule type" value="Genomic_DNA"/>
</dbReference>
<reference evidence="2" key="1">
    <citation type="submission" date="2010-05" db="EMBL/GenBank/DDBJ databases">
        <title>The Genome Sequence of Magnaporthe poae strain ATCC 64411.</title>
        <authorList>
            <consortium name="The Broad Institute Genome Sequencing Platform"/>
            <consortium name="Broad Institute Genome Sequencing Center for Infectious Disease"/>
            <person name="Ma L.-J."/>
            <person name="Dead R."/>
            <person name="Young S."/>
            <person name="Zeng Q."/>
            <person name="Koehrsen M."/>
            <person name="Alvarado L."/>
            <person name="Berlin A."/>
            <person name="Chapman S.B."/>
            <person name="Chen Z."/>
            <person name="Freedman E."/>
            <person name="Gellesch M."/>
            <person name="Goldberg J."/>
            <person name="Griggs A."/>
            <person name="Gujja S."/>
            <person name="Heilman E.R."/>
            <person name="Heiman D."/>
            <person name="Hepburn T."/>
            <person name="Howarth C."/>
            <person name="Jen D."/>
            <person name="Larson L."/>
            <person name="Mehta T."/>
            <person name="Neiman D."/>
            <person name="Pearson M."/>
            <person name="Roberts A."/>
            <person name="Saif S."/>
            <person name="Shea T."/>
            <person name="Shenoy N."/>
            <person name="Sisk P."/>
            <person name="Stolte C."/>
            <person name="Sykes S."/>
            <person name="Walk T."/>
            <person name="White J."/>
            <person name="Yandava C."/>
            <person name="Haas B."/>
            <person name="Nusbaum C."/>
            <person name="Birren B."/>
        </authorList>
    </citation>
    <scope>NUCLEOTIDE SEQUENCE</scope>
    <source>
        <strain evidence="2">ATCC 64411</strain>
    </source>
</reference>
<feature type="transmembrane region" description="Helical" evidence="1">
    <location>
        <begin position="221"/>
        <end position="245"/>
    </location>
</feature>
<keyword evidence="4" id="KW-1185">Reference proteome</keyword>
<evidence type="ECO:0000313" key="3">
    <source>
        <dbReference type="EnsemblFungi" id="MAPG_01828T0"/>
    </source>
</evidence>
<accession>A0A0C4DPQ7</accession>
<keyword evidence="1" id="KW-0472">Membrane</keyword>
<dbReference type="OrthoDB" id="5216132at2759"/>
<evidence type="ECO:0008006" key="5">
    <source>
        <dbReference type="Google" id="ProtNLM"/>
    </source>
</evidence>
<dbReference type="STRING" id="644358.A0A0C4DPQ7"/>
<dbReference type="PANTHER" id="PTHR38123:SF6">
    <property type="entry name" value="CELL WALL SERINE-THREONINE-RICH GALACTOMANNOPROTEIN MP1 (AFU_ORTHOLOGUE AFUA_4G03240)"/>
    <property type="match status" value="1"/>
</dbReference>
<sequence>MKPSIPAIFTLAMGASASAVAPRAAVEARSLEVVMRVMTNVYENMVRLDGAITRFQAIHDVEELKQHGGEMVTTIQSADAEVLGMTPITLEEAAQFQPLSEKLNVMGAALLGHAVEKTPTFGQAGVCSYAQEMISRIGANVIKLMGDVAAKFPTDVQGEGNQGIQRFANLFAETVARLNACASSSGQTTSSGPTTPFPIYPKPNSTAAVWSPTPTGTRPPVIFTAGAALNGVATGAVALMAAAYFL</sequence>
<dbReference type="Pfam" id="PF12296">
    <property type="entry name" value="HsbA"/>
    <property type="match status" value="1"/>
</dbReference>
<evidence type="ECO:0000313" key="4">
    <source>
        <dbReference type="Proteomes" id="UP000011715"/>
    </source>
</evidence>
<dbReference type="OMA" id="DGSICAY"/>
<dbReference type="Proteomes" id="UP000011715">
    <property type="component" value="Unassembled WGS sequence"/>
</dbReference>
<dbReference type="eggNOG" id="ENOG502R9J6">
    <property type="taxonomic scope" value="Eukaryota"/>
</dbReference>
<reference evidence="2" key="3">
    <citation type="submission" date="2011-03" db="EMBL/GenBank/DDBJ databases">
        <title>Annotation of Magnaporthe poae ATCC 64411.</title>
        <authorList>
            <person name="Ma L.-J."/>
            <person name="Dead R."/>
            <person name="Young S.K."/>
            <person name="Zeng Q."/>
            <person name="Gargeya S."/>
            <person name="Fitzgerald M."/>
            <person name="Haas B."/>
            <person name="Abouelleil A."/>
            <person name="Alvarado L."/>
            <person name="Arachchi H.M."/>
            <person name="Berlin A."/>
            <person name="Brown A."/>
            <person name="Chapman S.B."/>
            <person name="Chen Z."/>
            <person name="Dunbar C."/>
            <person name="Freedman E."/>
            <person name="Gearin G."/>
            <person name="Gellesch M."/>
            <person name="Goldberg J."/>
            <person name="Griggs A."/>
            <person name="Gujja S."/>
            <person name="Heiman D."/>
            <person name="Howarth C."/>
            <person name="Larson L."/>
            <person name="Lui A."/>
            <person name="MacDonald P.J.P."/>
            <person name="Mehta T."/>
            <person name="Montmayeur A."/>
            <person name="Murphy C."/>
            <person name="Neiman D."/>
            <person name="Pearson M."/>
            <person name="Priest M."/>
            <person name="Roberts A."/>
            <person name="Saif S."/>
            <person name="Shea T."/>
            <person name="Shenoy N."/>
            <person name="Sisk P."/>
            <person name="Stolte C."/>
            <person name="Sykes S."/>
            <person name="Yandava C."/>
            <person name="Wortman J."/>
            <person name="Nusbaum C."/>
            <person name="Birren B."/>
        </authorList>
    </citation>
    <scope>NUCLEOTIDE SEQUENCE</scope>
    <source>
        <strain evidence="2">ATCC 64411</strain>
    </source>
</reference>
<reference evidence="3" key="5">
    <citation type="submission" date="2015-06" db="UniProtKB">
        <authorList>
            <consortium name="EnsemblFungi"/>
        </authorList>
    </citation>
    <scope>IDENTIFICATION</scope>
    <source>
        <strain evidence="3">ATCC 64411</strain>
    </source>
</reference>
<keyword evidence="1" id="KW-0812">Transmembrane</keyword>